<dbReference type="EMBL" id="ML170158">
    <property type="protein sequence ID" value="TDL28093.1"/>
    <property type="molecule type" value="Genomic_DNA"/>
</dbReference>
<dbReference type="Proteomes" id="UP000294933">
    <property type="component" value="Unassembled WGS sequence"/>
</dbReference>
<proteinExistence type="predicted"/>
<accession>A0A4Y7QKB6</accession>
<gene>
    <name evidence="2" type="ORF">BD410DRAFT_782053</name>
</gene>
<reference evidence="2 3" key="1">
    <citation type="submission" date="2018-06" db="EMBL/GenBank/DDBJ databases">
        <title>A transcriptomic atlas of mushroom development highlights an independent origin of complex multicellularity.</title>
        <authorList>
            <consortium name="DOE Joint Genome Institute"/>
            <person name="Krizsan K."/>
            <person name="Almasi E."/>
            <person name="Merenyi Z."/>
            <person name="Sahu N."/>
            <person name="Viragh M."/>
            <person name="Koszo T."/>
            <person name="Mondo S."/>
            <person name="Kiss B."/>
            <person name="Balint B."/>
            <person name="Kues U."/>
            <person name="Barry K."/>
            <person name="Hegedus J.C."/>
            <person name="Henrissat B."/>
            <person name="Johnson J."/>
            <person name="Lipzen A."/>
            <person name="Ohm R."/>
            <person name="Nagy I."/>
            <person name="Pangilinan J."/>
            <person name="Yan J."/>
            <person name="Xiong Y."/>
            <person name="Grigoriev I.V."/>
            <person name="Hibbett D.S."/>
            <person name="Nagy L.G."/>
        </authorList>
    </citation>
    <scope>NUCLEOTIDE SEQUENCE [LARGE SCALE GENOMIC DNA]</scope>
    <source>
        <strain evidence="2 3">SZMC22713</strain>
    </source>
</reference>
<feature type="region of interest" description="Disordered" evidence="1">
    <location>
        <begin position="73"/>
        <end position="93"/>
    </location>
</feature>
<dbReference type="AlphaFoldDB" id="A0A4Y7QKB6"/>
<organism evidence="2 3">
    <name type="scientific">Rickenella mellea</name>
    <dbReference type="NCBI Taxonomy" id="50990"/>
    <lineage>
        <taxon>Eukaryota</taxon>
        <taxon>Fungi</taxon>
        <taxon>Dikarya</taxon>
        <taxon>Basidiomycota</taxon>
        <taxon>Agaricomycotina</taxon>
        <taxon>Agaricomycetes</taxon>
        <taxon>Hymenochaetales</taxon>
        <taxon>Rickenellaceae</taxon>
        <taxon>Rickenella</taxon>
    </lineage>
</organism>
<dbReference type="VEuPathDB" id="FungiDB:BD410DRAFT_782053"/>
<dbReference type="OrthoDB" id="3262301at2759"/>
<evidence type="ECO:0000313" key="3">
    <source>
        <dbReference type="Proteomes" id="UP000294933"/>
    </source>
</evidence>
<protein>
    <submittedName>
        <fullName evidence="2">Uncharacterized protein</fullName>
    </submittedName>
</protein>
<sequence length="201" mass="21703">MPGEVKFTPWGIPYLVEFANVSIRSSSSKSSLKEKVKQVLKTPTRCPTCGHHAKNSLKIHQARREKASAIDTSHHPGGLYIQLPHPSEKASLPPRKISEKRLARLRWTIADAVKRAGMSSSPASENLHLVAGDANMPTKTSIPPALFKGTYGQVKDALRDAGLTATPCSELGFEHATQIGTLFVSNSKGGGVELTKLTLWG</sequence>
<keyword evidence="3" id="KW-1185">Reference proteome</keyword>
<evidence type="ECO:0000313" key="2">
    <source>
        <dbReference type="EMBL" id="TDL28093.1"/>
    </source>
</evidence>
<evidence type="ECO:0000256" key="1">
    <source>
        <dbReference type="SAM" id="MobiDB-lite"/>
    </source>
</evidence>
<name>A0A4Y7QKB6_9AGAM</name>